<gene>
    <name evidence="2" type="ORF">ALC62_03850</name>
</gene>
<evidence type="ECO:0000256" key="1">
    <source>
        <dbReference type="SAM" id="MobiDB-lite"/>
    </source>
</evidence>
<dbReference type="Pfam" id="PF03564">
    <property type="entry name" value="DUF1759"/>
    <property type="match status" value="1"/>
</dbReference>
<protein>
    <submittedName>
        <fullName evidence="2">Uncharacterized protein</fullName>
    </submittedName>
</protein>
<dbReference type="STRING" id="456900.A0A151IKV7"/>
<dbReference type="PANTHER" id="PTHR47331:SF5">
    <property type="entry name" value="RIBONUCLEASE H"/>
    <property type="match status" value="1"/>
</dbReference>
<dbReference type="Proteomes" id="UP000078542">
    <property type="component" value="Unassembled WGS sequence"/>
</dbReference>
<organism evidence="2 3">
    <name type="scientific">Cyphomyrmex costatus</name>
    <dbReference type="NCBI Taxonomy" id="456900"/>
    <lineage>
        <taxon>Eukaryota</taxon>
        <taxon>Metazoa</taxon>
        <taxon>Ecdysozoa</taxon>
        <taxon>Arthropoda</taxon>
        <taxon>Hexapoda</taxon>
        <taxon>Insecta</taxon>
        <taxon>Pterygota</taxon>
        <taxon>Neoptera</taxon>
        <taxon>Endopterygota</taxon>
        <taxon>Hymenoptera</taxon>
        <taxon>Apocrita</taxon>
        <taxon>Aculeata</taxon>
        <taxon>Formicoidea</taxon>
        <taxon>Formicidae</taxon>
        <taxon>Myrmicinae</taxon>
        <taxon>Cyphomyrmex</taxon>
    </lineage>
</organism>
<dbReference type="PANTHER" id="PTHR47331">
    <property type="entry name" value="PHD-TYPE DOMAIN-CONTAINING PROTEIN"/>
    <property type="match status" value="1"/>
</dbReference>
<keyword evidence="3" id="KW-1185">Reference proteome</keyword>
<dbReference type="EMBL" id="KQ977156">
    <property type="protein sequence ID" value="KYN05246.1"/>
    <property type="molecule type" value="Genomic_DNA"/>
</dbReference>
<reference evidence="2 3" key="1">
    <citation type="submission" date="2016-03" db="EMBL/GenBank/DDBJ databases">
        <title>Cyphomyrmex costatus WGS genome.</title>
        <authorList>
            <person name="Nygaard S."/>
            <person name="Hu H."/>
            <person name="Boomsma J."/>
            <person name="Zhang G."/>
        </authorList>
    </citation>
    <scope>NUCLEOTIDE SEQUENCE [LARGE SCALE GENOMIC DNA]</scope>
    <source>
        <strain evidence="2">MS0001</strain>
        <tissue evidence="2">Whole body</tissue>
    </source>
</reference>
<feature type="compositionally biased region" description="Polar residues" evidence="1">
    <location>
        <begin position="399"/>
        <end position="409"/>
    </location>
</feature>
<evidence type="ECO:0000313" key="3">
    <source>
        <dbReference type="Proteomes" id="UP000078542"/>
    </source>
</evidence>
<dbReference type="InterPro" id="IPR005312">
    <property type="entry name" value="DUF1759"/>
</dbReference>
<sequence length="452" mass="51300">MEAIIESQVELYGRIARTHENLRKSGAEKLTKVFVSTTLGLLDAKWQKFEAQHERLRDNYLNDLKKHEYYLKDFMGQAEEVYTHQRAMLVELEDSMSGKAAKEEMKVNMDATTSPGTTLPRLQIPQFSGKYEDWPAYRDLFSSLFVKNSYISDVTKMHYLKTILKGDAELLIKNLPTTENNFSLAWQSLTDHYENTRLLVRSFYATLLALPKLKSESATDLRKLFHCARNTAGALANIGRPITNGEDLYVCRITDLLDPRTRARWEEHIDDKTLPSSFTELQEFLERRLLTLEVISGSKVDENPGKASGSKVARAHHAQKERERCALCHKDYCLMMCEAFKKKTCAERKQFIDSAKLCVNCLGKHKVSECVTKRSCTVCGERHHTTLHDAWRSPVEKSSPASDQGNSGSEVAKTTHMSHQTARGHVAVLLATARVNVVDRSGEFHSARALID</sequence>
<accession>A0A151IKV7</accession>
<evidence type="ECO:0000313" key="2">
    <source>
        <dbReference type="EMBL" id="KYN05246.1"/>
    </source>
</evidence>
<feature type="region of interest" description="Disordered" evidence="1">
    <location>
        <begin position="391"/>
        <end position="418"/>
    </location>
</feature>
<proteinExistence type="predicted"/>
<name>A0A151IKV7_9HYME</name>
<dbReference type="AlphaFoldDB" id="A0A151IKV7"/>